<name>A0ABQ5YK66_9BURK</name>
<protein>
    <submittedName>
        <fullName evidence="3">Lipopolysaccharide heptosyltransferase III</fullName>
    </submittedName>
</protein>
<dbReference type="Pfam" id="PF01075">
    <property type="entry name" value="Glyco_transf_9"/>
    <property type="match status" value="1"/>
</dbReference>
<dbReference type="InterPro" id="IPR051199">
    <property type="entry name" value="LPS_LOS_Heptosyltrfase"/>
</dbReference>
<keyword evidence="1" id="KW-0328">Glycosyltransferase</keyword>
<sequence length="352" mass="39625">MQKILVIKLRHHGDVLLSTALYSALKGHFPNCHLDVLIYKETTPLLEGNPHIDGVMTIDRKMKGLKRIRHELGLLLKVRKARYDAVVHLTDQWIGALLARFSRAPLRIEMFVAKRDRPFWHHSFTHCVTPPPRGQAHAVELNLMCLQHFGIDPKGKRYSPVLIPQDRYLAQATEKLKQVGVNSPFVLIHPAARWPFKCWEDDRFAQAVSHLTQKGFDIVLTCSPDPVELAMTRRIEDLSRQAELHGRTLVNWGGSMSLPLLAALLSGCRFYLGVDSAPMHMAAALNVPQVALFGPSWVNEWRPWSHNATVVYAGDYGPLPHPDSINTEDPTRLLAAIPTEAVLKAIDERLAS</sequence>
<dbReference type="InterPro" id="IPR002201">
    <property type="entry name" value="Glyco_trans_9"/>
</dbReference>
<evidence type="ECO:0000256" key="2">
    <source>
        <dbReference type="ARBA" id="ARBA00022679"/>
    </source>
</evidence>
<dbReference type="Gene3D" id="3.40.50.2000">
    <property type="entry name" value="Glycogen Phosphorylase B"/>
    <property type="match status" value="2"/>
</dbReference>
<dbReference type="CDD" id="cd03789">
    <property type="entry name" value="GT9_LPS_heptosyltransferase"/>
    <property type="match status" value="1"/>
</dbReference>
<dbReference type="RefSeq" id="WP_284279197.1">
    <property type="nucleotide sequence ID" value="NZ_BSOJ01000001.1"/>
</dbReference>
<keyword evidence="4" id="KW-1185">Reference proteome</keyword>
<dbReference type="NCBIfam" id="TIGR02201">
    <property type="entry name" value="heptsyl_trn_III"/>
    <property type="match status" value="1"/>
</dbReference>
<accession>A0ABQ5YK66</accession>
<dbReference type="InterPro" id="IPR011916">
    <property type="entry name" value="LipoPS_heptosylTferase-III"/>
</dbReference>
<dbReference type="EMBL" id="BSOJ01000001">
    <property type="protein sequence ID" value="GLR24918.1"/>
    <property type="molecule type" value="Genomic_DNA"/>
</dbReference>
<evidence type="ECO:0000313" key="3">
    <source>
        <dbReference type="EMBL" id="GLR24918.1"/>
    </source>
</evidence>
<keyword evidence="2" id="KW-0808">Transferase</keyword>
<dbReference type="Proteomes" id="UP001156664">
    <property type="component" value="Unassembled WGS sequence"/>
</dbReference>
<evidence type="ECO:0000313" key="4">
    <source>
        <dbReference type="Proteomes" id="UP001156664"/>
    </source>
</evidence>
<reference evidence="4" key="1">
    <citation type="journal article" date="2019" name="Int. J. Syst. Evol. Microbiol.">
        <title>The Global Catalogue of Microorganisms (GCM) 10K type strain sequencing project: providing services to taxonomists for standard genome sequencing and annotation.</title>
        <authorList>
            <consortium name="The Broad Institute Genomics Platform"/>
            <consortium name="The Broad Institute Genome Sequencing Center for Infectious Disease"/>
            <person name="Wu L."/>
            <person name="Ma J."/>
        </authorList>
    </citation>
    <scope>NUCLEOTIDE SEQUENCE [LARGE SCALE GENOMIC DNA]</scope>
    <source>
        <strain evidence="4">NBRC 105857</strain>
    </source>
</reference>
<evidence type="ECO:0000256" key="1">
    <source>
        <dbReference type="ARBA" id="ARBA00022676"/>
    </source>
</evidence>
<dbReference type="PANTHER" id="PTHR30160:SF1">
    <property type="entry name" value="LIPOPOLYSACCHARIDE 1,2-N-ACETYLGLUCOSAMINETRANSFERASE-RELATED"/>
    <property type="match status" value="1"/>
</dbReference>
<comment type="caution">
    <text evidence="3">The sequence shown here is derived from an EMBL/GenBank/DDBJ whole genome shotgun (WGS) entry which is preliminary data.</text>
</comment>
<proteinExistence type="predicted"/>
<dbReference type="SUPFAM" id="SSF53756">
    <property type="entry name" value="UDP-Glycosyltransferase/glycogen phosphorylase"/>
    <property type="match status" value="1"/>
</dbReference>
<organism evidence="3 4">
    <name type="scientific">Limnobacter litoralis</name>
    <dbReference type="NCBI Taxonomy" id="481366"/>
    <lineage>
        <taxon>Bacteria</taxon>
        <taxon>Pseudomonadati</taxon>
        <taxon>Pseudomonadota</taxon>
        <taxon>Betaproteobacteria</taxon>
        <taxon>Burkholderiales</taxon>
        <taxon>Burkholderiaceae</taxon>
        <taxon>Limnobacter</taxon>
    </lineage>
</organism>
<gene>
    <name evidence="3" type="ORF">GCM10007875_00050</name>
</gene>
<dbReference type="PANTHER" id="PTHR30160">
    <property type="entry name" value="TETRAACYLDISACCHARIDE 4'-KINASE-RELATED"/>
    <property type="match status" value="1"/>
</dbReference>